<dbReference type="AlphaFoldDB" id="J9GR84"/>
<reference evidence="3" key="1">
    <citation type="journal article" date="2012" name="PLoS ONE">
        <title>Gene sets for utilization of primary and secondary nutrition supplies in the distal gut of endangered iberian lynx.</title>
        <authorList>
            <person name="Alcaide M."/>
            <person name="Messina E."/>
            <person name="Richter M."/>
            <person name="Bargiela R."/>
            <person name="Peplies J."/>
            <person name="Huws S.A."/>
            <person name="Newbold C.J."/>
            <person name="Golyshin P.N."/>
            <person name="Simon M.A."/>
            <person name="Lopez G."/>
            <person name="Yakimov M.M."/>
            <person name="Ferrer M."/>
        </authorList>
    </citation>
    <scope>NUCLEOTIDE SEQUENCE</scope>
</reference>
<name>J9GR84_9ZZZZ</name>
<evidence type="ECO:0000256" key="2">
    <source>
        <dbReference type="ARBA" id="ARBA00022803"/>
    </source>
</evidence>
<proteinExistence type="predicted"/>
<evidence type="ECO:0000256" key="1">
    <source>
        <dbReference type="ARBA" id="ARBA00022737"/>
    </source>
</evidence>
<dbReference type="PANTHER" id="PTHR44186:SF1">
    <property type="entry name" value="BARDET-BIEDL SYNDROME 4 PROTEIN"/>
    <property type="match status" value="1"/>
</dbReference>
<dbReference type="InterPro" id="IPR011990">
    <property type="entry name" value="TPR-like_helical_dom_sf"/>
</dbReference>
<dbReference type="SUPFAM" id="SSF48452">
    <property type="entry name" value="TPR-like"/>
    <property type="match status" value="3"/>
</dbReference>
<dbReference type="Gene3D" id="1.25.40.10">
    <property type="entry name" value="Tetratricopeptide repeat domain"/>
    <property type="match status" value="3"/>
</dbReference>
<dbReference type="InterPro" id="IPR019734">
    <property type="entry name" value="TPR_rpt"/>
</dbReference>
<dbReference type="Pfam" id="PF14559">
    <property type="entry name" value="TPR_19"/>
    <property type="match status" value="1"/>
</dbReference>
<dbReference type="PROSITE" id="PS50005">
    <property type="entry name" value="TPR"/>
    <property type="match status" value="1"/>
</dbReference>
<dbReference type="EMBL" id="AMCI01000009">
    <property type="protein sequence ID" value="EJX10927.1"/>
    <property type="molecule type" value="Genomic_DNA"/>
</dbReference>
<keyword evidence="1" id="KW-0677">Repeat</keyword>
<protein>
    <submittedName>
        <fullName evidence="3">Tetratricopeptide repeat protein</fullName>
    </submittedName>
</protein>
<dbReference type="Pfam" id="PF13432">
    <property type="entry name" value="TPR_16"/>
    <property type="match status" value="2"/>
</dbReference>
<gene>
    <name evidence="3" type="ORF">EVA_00355</name>
</gene>
<organism evidence="3">
    <name type="scientific">gut metagenome</name>
    <dbReference type="NCBI Taxonomy" id="749906"/>
    <lineage>
        <taxon>unclassified sequences</taxon>
        <taxon>metagenomes</taxon>
        <taxon>organismal metagenomes</taxon>
    </lineage>
</organism>
<evidence type="ECO:0000313" key="3">
    <source>
        <dbReference type="EMBL" id="EJX10927.1"/>
    </source>
</evidence>
<comment type="caution">
    <text evidence="3">The sequence shown here is derived from an EMBL/GenBank/DDBJ whole genome shotgun (WGS) entry which is preliminary data.</text>
</comment>
<sequence length="501" mass="58552">MSSYFEDPEFKESLAKYEGMVNSHTPCYFDADELVDIAEYYAFKGKHAQADEVIDYALGLHPDHTDVLIFRSRSLALKGKLKEARQVADLIDDPTDREVLFLRADLFIEEERIPEAECLFRELAEKEAYSPEVISDILLVYLDIVNKEYADKWFDELTTRYNLDELIEKNRDVLRVVTTYYSLFNEYEKAIPLLQKTLDDQPYAIELWIELGRCHLQLSHFAAASEALDFALAIDENNEEALYLKALYAVQTNQRDKAFDYYQRLLDFPEKQAIARLSLSRLHQDAKNYDASLEQLRYLFEKEDGLTQPERAELYLHYAQCCAAQGKEEEGETYLKKAFEYSEFKDELEIEYGRFYLILLQQSSTEEEKEHYRQAAKEHFQAGLEASLPPEVRLTSLLNIASSYFDSMEFAAASAYFEEISREFPSETKTTYFFLLHCYLWLKDAKMFFHYLAKMRKELPDLYEVLGTTPDTSLDDLHFMALIQTLKTSINNGTIDLDQYL</sequence>
<accession>J9GR84</accession>
<keyword evidence="2" id="KW-0802">TPR repeat</keyword>
<dbReference type="SMART" id="SM00028">
    <property type="entry name" value="TPR"/>
    <property type="match status" value="5"/>
</dbReference>
<dbReference type="PANTHER" id="PTHR44186">
    <property type="match status" value="1"/>
</dbReference>